<accession>A0ABT6MQV6</accession>
<dbReference type="Proteomes" id="UP001160550">
    <property type="component" value="Unassembled WGS sequence"/>
</dbReference>
<comment type="caution">
    <text evidence="4">The sequence shown here is derived from an EMBL/GenBank/DDBJ whole genome shotgun (WGS) entry which is preliminary data.</text>
</comment>
<dbReference type="Pfam" id="PF00106">
    <property type="entry name" value="adh_short"/>
    <property type="match status" value="1"/>
</dbReference>
<feature type="domain" description="Ketoreductase" evidence="3">
    <location>
        <begin position="56"/>
        <end position="232"/>
    </location>
</feature>
<dbReference type="PANTHER" id="PTHR24320">
    <property type="entry name" value="RETINOL DEHYDROGENASE"/>
    <property type="match status" value="1"/>
</dbReference>
<dbReference type="InterPro" id="IPR002347">
    <property type="entry name" value="SDR_fam"/>
</dbReference>
<keyword evidence="5" id="KW-1185">Reference proteome</keyword>
<gene>
    <name evidence="4" type="ORF">QF205_08005</name>
</gene>
<evidence type="ECO:0000256" key="1">
    <source>
        <dbReference type="ARBA" id="ARBA00006484"/>
    </source>
</evidence>
<protein>
    <submittedName>
        <fullName evidence="4">SDR family oxidoreductase</fullName>
    </submittedName>
</protein>
<dbReference type="PRINTS" id="PR00081">
    <property type="entry name" value="GDHRDH"/>
</dbReference>
<reference evidence="4" key="2">
    <citation type="submission" date="2023-04" db="EMBL/GenBank/DDBJ databases">
        <authorList>
            <person name="Sun J.-Q."/>
        </authorList>
    </citation>
    <scope>NUCLEOTIDE SEQUENCE</scope>
    <source>
        <strain evidence="4">CC-YY355</strain>
    </source>
</reference>
<reference evidence="4" key="1">
    <citation type="journal article" date="2007" name="Int. J. Syst. Evol. Microbiol.">
        <title>Luteimonas composti sp. nov., a moderately thermophilic bacterium isolated from food waste.</title>
        <authorList>
            <person name="Young C.C."/>
            <person name="Kampfer P."/>
            <person name="Chen W.M."/>
            <person name="Yen W.S."/>
            <person name="Arun A.B."/>
            <person name="Lai W.A."/>
            <person name="Shen F.T."/>
            <person name="Rekha P.D."/>
            <person name="Lin K.Y."/>
            <person name="Chou J.H."/>
        </authorList>
    </citation>
    <scope>NUCLEOTIDE SEQUENCE</scope>
    <source>
        <strain evidence="4">CC-YY355</strain>
    </source>
</reference>
<dbReference type="NCBIfam" id="NF004846">
    <property type="entry name" value="PRK06197.1"/>
    <property type="match status" value="1"/>
</dbReference>
<dbReference type="InterPro" id="IPR036291">
    <property type="entry name" value="NAD(P)-bd_dom_sf"/>
</dbReference>
<dbReference type="CDD" id="cd05327">
    <property type="entry name" value="retinol-DH_like_SDR_c_like"/>
    <property type="match status" value="1"/>
</dbReference>
<name>A0ABT6MQV6_9GAMM</name>
<dbReference type="Gene3D" id="3.40.50.720">
    <property type="entry name" value="NAD(P)-binding Rossmann-like Domain"/>
    <property type="match status" value="1"/>
</dbReference>
<dbReference type="RefSeq" id="WP_280942231.1">
    <property type="nucleotide sequence ID" value="NZ_JARYGX010000017.1"/>
</dbReference>
<keyword evidence="2" id="KW-0560">Oxidoreductase</keyword>
<comment type="similarity">
    <text evidence="1">Belongs to the short-chain dehydrogenases/reductases (SDR) family.</text>
</comment>
<evidence type="ECO:0000259" key="3">
    <source>
        <dbReference type="SMART" id="SM00822"/>
    </source>
</evidence>
<proteinExistence type="inferred from homology"/>
<dbReference type="SMART" id="SM00822">
    <property type="entry name" value="PKS_KR"/>
    <property type="match status" value="1"/>
</dbReference>
<dbReference type="PANTHER" id="PTHR24320:SF148">
    <property type="entry name" value="NAD(P)-BINDING ROSSMANN-FOLD SUPERFAMILY PROTEIN"/>
    <property type="match status" value="1"/>
</dbReference>
<evidence type="ECO:0000256" key="2">
    <source>
        <dbReference type="ARBA" id="ARBA00023002"/>
    </source>
</evidence>
<dbReference type="EMBL" id="JARYGX010000017">
    <property type="protein sequence ID" value="MDH7453019.1"/>
    <property type="molecule type" value="Genomic_DNA"/>
</dbReference>
<dbReference type="NCBIfam" id="NF004513">
    <property type="entry name" value="PRK05854.1"/>
    <property type="match status" value="1"/>
</dbReference>
<evidence type="ECO:0000313" key="5">
    <source>
        <dbReference type="Proteomes" id="UP001160550"/>
    </source>
</evidence>
<sequence length="346" mass="36654">MSKTPSPSGSQAHAPRRGLAAFAIGLGGLLQLGGALAETTPRPDWSHADIPAQDGRIFLVTGGTSGMGYEDAKALAGAGAQVVIAARNPERGRDAIARIRQAHPNAEVRFEAVDLADLDSVRALGERLSASLPRLDGLINNAAIMAPPERTVSADGLEAQLATNYIGHFALTAQLLPLLRRSDAPRVVTLSSIAAARGRIDFDDLQAERAYDPYAQYAQSKLACLMFAFELQRRSDAAGWGIASFAAHPGVAVTELVRRGPGLDSAFGRDWARDREDYHSAADGAIPTLYAATAAEAQPGRYYGPTGDDEHRGPLGLARVPEAARDQDAAARLWEASERLAGVAFR</sequence>
<dbReference type="SUPFAM" id="SSF51735">
    <property type="entry name" value="NAD(P)-binding Rossmann-fold domains"/>
    <property type="match status" value="1"/>
</dbReference>
<evidence type="ECO:0000313" key="4">
    <source>
        <dbReference type="EMBL" id="MDH7453019.1"/>
    </source>
</evidence>
<organism evidence="4 5">
    <name type="scientific">Luteimonas composti</name>
    <dbReference type="NCBI Taxonomy" id="398257"/>
    <lineage>
        <taxon>Bacteria</taxon>
        <taxon>Pseudomonadati</taxon>
        <taxon>Pseudomonadota</taxon>
        <taxon>Gammaproteobacteria</taxon>
        <taxon>Lysobacterales</taxon>
        <taxon>Lysobacteraceae</taxon>
        <taxon>Luteimonas</taxon>
    </lineage>
</organism>
<dbReference type="InterPro" id="IPR057326">
    <property type="entry name" value="KR_dom"/>
</dbReference>